<evidence type="ECO:0000256" key="15">
    <source>
        <dbReference type="RuleBase" id="RU003946"/>
    </source>
</evidence>
<organism evidence="18 19">
    <name type="scientific">Henosepilachna vigintioctopunctata</name>
    <dbReference type="NCBI Taxonomy" id="420089"/>
    <lineage>
        <taxon>Eukaryota</taxon>
        <taxon>Metazoa</taxon>
        <taxon>Ecdysozoa</taxon>
        <taxon>Arthropoda</taxon>
        <taxon>Hexapoda</taxon>
        <taxon>Insecta</taxon>
        <taxon>Pterygota</taxon>
        <taxon>Neoptera</taxon>
        <taxon>Endopterygota</taxon>
        <taxon>Coleoptera</taxon>
        <taxon>Polyphaga</taxon>
        <taxon>Cucujiformia</taxon>
        <taxon>Coccinelloidea</taxon>
        <taxon>Coccinellidae</taxon>
        <taxon>Epilachninae</taxon>
        <taxon>Epilachnini</taxon>
        <taxon>Henosepilachna</taxon>
    </lineage>
</organism>
<evidence type="ECO:0000256" key="13">
    <source>
        <dbReference type="PIRSR" id="PIRSR601952-1"/>
    </source>
</evidence>
<feature type="binding site" evidence="14">
    <location>
        <position position="189"/>
    </location>
    <ligand>
        <name>Mg(2+)</name>
        <dbReference type="ChEBI" id="CHEBI:18420"/>
    </ligand>
</feature>
<dbReference type="SMART" id="SM00098">
    <property type="entry name" value="alkPPc"/>
    <property type="match status" value="1"/>
</dbReference>
<feature type="binding site" evidence="14">
    <location>
        <position position="469"/>
    </location>
    <ligand>
        <name>Zn(2+)</name>
        <dbReference type="ChEBI" id="CHEBI:29105"/>
        <label>2</label>
    </ligand>
</feature>
<dbReference type="EMBL" id="JARQZJ010000091">
    <property type="protein sequence ID" value="KAK9883694.1"/>
    <property type="molecule type" value="Genomic_DNA"/>
</dbReference>
<dbReference type="GO" id="GO:0046872">
    <property type="term" value="F:metal ion binding"/>
    <property type="evidence" value="ECO:0007669"/>
    <property type="project" value="UniProtKB-KW"/>
</dbReference>
<keyword evidence="16" id="KW-0812">Transmembrane</keyword>
<dbReference type="InterPro" id="IPR001952">
    <property type="entry name" value="Alkaline_phosphatase"/>
</dbReference>
<evidence type="ECO:0000256" key="4">
    <source>
        <dbReference type="ARBA" id="ARBA00022475"/>
    </source>
</evidence>
<protein>
    <recommendedName>
        <fullName evidence="3">alkaline phosphatase</fullName>
        <ecNumber evidence="3">3.1.3.1</ecNumber>
    </recommendedName>
</protein>
<comment type="similarity">
    <text evidence="2 15">Belongs to the alkaline phosphatase family.</text>
</comment>
<feature type="transmembrane region" description="Helical" evidence="16">
    <location>
        <begin position="529"/>
        <end position="551"/>
    </location>
</feature>
<accession>A0AAW1UVT3</accession>
<keyword evidence="19" id="KW-1185">Reference proteome</keyword>
<evidence type="ECO:0000256" key="10">
    <source>
        <dbReference type="ARBA" id="ARBA00023136"/>
    </source>
</evidence>
<dbReference type="SUPFAM" id="SSF53649">
    <property type="entry name" value="Alkaline phosphatase-like"/>
    <property type="match status" value="1"/>
</dbReference>
<evidence type="ECO:0000256" key="5">
    <source>
        <dbReference type="ARBA" id="ARBA00022622"/>
    </source>
</evidence>
<dbReference type="Gene3D" id="3.40.720.10">
    <property type="entry name" value="Alkaline Phosphatase, subunit A"/>
    <property type="match status" value="1"/>
</dbReference>
<dbReference type="InterPro" id="IPR017850">
    <property type="entry name" value="Alkaline_phosphatase_core_sf"/>
</dbReference>
<dbReference type="GO" id="GO:0005886">
    <property type="term" value="C:plasma membrane"/>
    <property type="evidence" value="ECO:0007669"/>
    <property type="project" value="UniProtKB-SubCell"/>
</dbReference>
<keyword evidence="16" id="KW-1133">Transmembrane helix</keyword>
<comment type="subcellular location">
    <subcellularLocation>
        <location evidence="1">Cell membrane</location>
        <topology evidence="1">Lipid-anchor</topology>
        <topology evidence="1">GPI-anchor</topology>
    </subcellularLocation>
</comment>
<dbReference type="Pfam" id="PF00245">
    <property type="entry name" value="Alk_phosphatase"/>
    <property type="match status" value="1"/>
</dbReference>
<evidence type="ECO:0000256" key="7">
    <source>
        <dbReference type="ARBA" id="ARBA00022801"/>
    </source>
</evidence>
<evidence type="ECO:0000256" key="12">
    <source>
        <dbReference type="ARBA" id="ARBA00023288"/>
    </source>
</evidence>
<name>A0AAW1UVT3_9CUCU</name>
<evidence type="ECO:0000313" key="18">
    <source>
        <dbReference type="EMBL" id="KAK9883694.1"/>
    </source>
</evidence>
<dbReference type="AlphaFoldDB" id="A0AAW1UVT3"/>
<keyword evidence="6 14" id="KW-0479">Metal-binding</keyword>
<feature type="binding site" evidence="14">
    <location>
        <position position="351"/>
    </location>
    <ligand>
        <name>Zn(2+)</name>
        <dbReference type="ChEBI" id="CHEBI:29105"/>
        <label>2</label>
    </ligand>
</feature>
<keyword evidence="7" id="KW-0378">Hydrolase</keyword>
<keyword evidence="10 16" id="KW-0472">Membrane</keyword>
<feature type="signal peptide" evidence="17">
    <location>
        <begin position="1"/>
        <end position="22"/>
    </location>
</feature>
<keyword evidence="8 14" id="KW-0862">Zinc</keyword>
<evidence type="ECO:0000256" key="14">
    <source>
        <dbReference type="PIRSR" id="PIRSR601952-2"/>
    </source>
</evidence>
<feature type="binding site" evidence="14">
    <location>
        <position position="80"/>
    </location>
    <ligand>
        <name>Zn(2+)</name>
        <dbReference type="ChEBI" id="CHEBI:29105"/>
        <label>2</label>
    </ligand>
</feature>
<dbReference type="PANTHER" id="PTHR11596:SF91">
    <property type="entry name" value="ALKALINE PHOSPHATASE-RELATED"/>
    <property type="match status" value="1"/>
</dbReference>
<dbReference type="Proteomes" id="UP001431783">
    <property type="component" value="Unassembled WGS sequence"/>
</dbReference>
<feature type="binding site" evidence="14">
    <location>
        <position position="80"/>
    </location>
    <ligand>
        <name>Mg(2+)</name>
        <dbReference type="ChEBI" id="CHEBI:18420"/>
    </ligand>
</feature>
<keyword evidence="17" id="KW-0732">Signal</keyword>
<dbReference type="PRINTS" id="PR00113">
    <property type="entry name" value="ALKPHPHTASE"/>
</dbReference>
<feature type="binding site" evidence="14">
    <location>
        <position position="393"/>
    </location>
    <ligand>
        <name>Zn(2+)</name>
        <dbReference type="ChEBI" id="CHEBI:29105"/>
        <label>2</label>
    </ligand>
</feature>
<dbReference type="FunFam" id="3.40.720.10:FF:000008">
    <property type="entry name" value="Alkaline phosphatase"/>
    <property type="match status" value="1"/>
</dbReference>
<dbReference type="EC" id="3.1.3.1" evidence="3"/>
<evidence type="ECO:0000256" key="8">
    <source>
        <dbReference type="ARBA" id="ARBA00022833"/>
    </source>
</evidence>
<evidence type="ECO:0000256" key="3">
    <source>
        <dbReference type="ARBA" id="ARBA00012647"/>
    </source>
</evidence>
<keyword evidence="4" id="KW-1003">Cell membrane</keyword>
<evidence type="ECO:0000256" key="2">
    <source>
        <dbReference type="ARBA" id="ARBA00005984"/>
    </source>
</evidence>
<dbReference type="PANTHER" id="PTHR11596">
    <property type="entry name" value="ALKALINE PHOSPHATASE"/>
    <property type="match status" value="1"/>
</dbReference>
<evidence type="ECO:0000256" key="11">
    <source>
        <dbReference type="ARBA" id="ARBA00023180"/>
    </source>
</evidence>
<keyword evidence="12" id="KW-0449">Lipoprotein</keyword>
<gene>
    <name evidence="18" type="ORF">WA026_001881</name>
</gene>
<evidence type="ECO:0000256" key="6">
    <source>
        <dbReference type="ARBA" id="ARBA00022723"/>
    </source>
</evidence>
<keyword evidence="11" id="KW-0325">Glycoprotein</keyword>
<feature type="binding site" evidence="14">
    <location>
        <position position="187"/>
    </location>
    <ligand>
        <name>Mg(2+)</name>
        <dbReference type="ChEBI" id="CHEBI:18420"/>
    </ligand>
</feature>
<proteinExistence type="inferred from homology"/>
<sequence length="552" mass="61568">METWFVLVSVVVFLLEINVSSAAIRVASGKPAVHEQRKTSNPEENTPEYWNNVAQAILQKAKAKKPNTNKAKNVILFLGDGMSLPTVTAARIYEGGESNLLSFEKFPYTAVSKTYCVDRQVSESSSTATAYLCGTKANWYTSGVTGAVKMNDCEASILPENQVSSIAAWSQLEGKWTGFVTTTRITHASPSALYAHAAHKDWESDADMVKRKQDPLRCPDIAKQLIDSEVGQNFHVILGCGRNKFLPKEVTDEEGKSGHRLDKMNLIDEWKTIKEKDMKKYEYVWNRDQLLQVDNDTDYLLGLFEDDLCKFHVDRDPNMDPTLEEMTKAAIRKLSKSPNGYFLFVEGGMIDQAHHRSEAGKALVETMEFSKAIRSAVDITNDKDTLIVVTADHAHTMSFGGYPKRGSNVLGLTDFSDVFPINESLPILSYANGPGYRPEINGTRHNYTADIMDFNYKYPGLFKTFSETHGGDDVLIYAKGPWSHLFEGVMEQNAIPHLMAYASCVGDKSTACKDDANIKGSGSSVSKSFAVILYFQLVLMIVYVKYFIVILY</sequence>
<comment type="cofactor">
    <cofactor evidence="14">
        <name>Mg(2+)</name>
        <dbReference type="ChEBI" id="CHEBI:18420"/>
    </cofactor>
    <text evidence="14">Binds 1 Mg(2+) ion.</text>
</comment>
<feature type="binding site" evidence="14">
    <location>
        <position position="392"/>
    </location>
    <ligand>
        <name>Zn(2+)</name>
        <dbReference type="ChEBI" id="CHEBI:29105"/>
        <label>2</label>
    </ligand>
</feature>
<evidence type="ECO:0000313" key="19">
    <source>
        <dbReference type="Proteomes" id="UP001431783"/>
    </source>
</evidence>
<evidence type="ECO:0000256" key="17">
    <source>
        <dbReference type="SAM" id="SignalP"/>
    </source>
</evidence>
<comment type="cofactor">
    <cofactor evidence="14">
        <name>Zn(2+)</name>
        <dbReference type="ChEBI" id="CHEBI:29105"/>
    </cofactor>
    <text evidence="14">Binds 2 Zn(2+) ions.</text>
</comment>
<feature type="binding site" evidence="14">
    <location>
        <position position="355"/>
    </location>
    <ligand>
        <name>Zn(2+)</name>
        <dbReference type="ChEBI" id="CHEBI:29105"/>
        <label>2</label>
    </ligand>
</feature>
<dbReference type="CDD" id="cd16012">
    <property type="entry name" value="ALP"/>
    <property type="match status" value="1"/>
</dbReference>
<dbReference type="GO" id="GO:0004035">
    <property type="term" value="F:alkaline phosphatase activity"/>
    <property type="evidence" value="ECO:0007669"/>
    <property type="project" value="UniProtKB-EC"/>
</dbReference>
<feature type="active site" description="Phosphoserine intermediate" evidence="13">
    <location>
        <position position="124"/>
    </location>
</feature>
<evidence type="ECO:0000256" key="1">
    <source>
        <dbReference type="ARBA" id="ARBA00004609"/>
    </source>
</evidence>
<evidence type="ECO:0000256" key="16">
    <source>
        <dbReference type="SAM" id="Phobius"/>
    </source>
</evidence>
<feature type="chain" id="PRO_5043587310" description="alkaline phosphatase" evidence="17">
    <location>
        <begin position="23"/>
        <end position="552"/>
    </location>
</feature>
<keyword evidence="9 14" id="KW-0460">Magnesium</keyword>
<evidence type="ECO:0000256" key="9">
    <source>
        <dbReference type="ARBA" id="ARBA00022842"/>
    </source>
</evidence>
<keyword evidence="5" id="KW-0336">GPI-anchor</keyword>
<feature type="binding site" evidence="14">
    <location>
        <position position="346"/>
    </location>
    <ligand>
        <name>Mg(2+)</name>
        <dbReference type="ChEBI" id="CHEBI:18420"/>
    </ligand>
</feature>
<comment type="caution">
    <text evidence="18">The sequence shown here is derived from an EMBL/GenBank/DDBJ whole genome shotgun (WGS) entry which is preliminary data.</text>
</comment>
<reference evidence="18 19" key="1">
    <citation type="submission" date="2023-03" db="EMBL/GenBank/DDBJ databases">
        <title>Genome insight into feeding habits of ladybird beetles.</title>
        <authorList>
            <person name="Li H.-S."/>
            <person name="Huang Y.-H."/>
            <person name="Pang H."/>
        </authorList>
    </citation>
    <scope>NUCLEOTIDE SEQUENCE [LARGE SCALE GENOMIC DNA]</scope>
    <source>
        <strain evidence="18">SYSU_2023b</strain>
        <tissue evidence="18">Whole body</tissue>
    </source>
</reference>
<dbReference type="GO" id="GO:0098552">
    <property type="term" value="C:side of membrane"/>
    <property type="evidence" value="ECO:0007669"/>
    <property type="project" value="UniProtKB-KW"/>
</dbReference>